<feature type="compositionally biased region" description="Basic and acidic residues" evidence="1">
    <location>
        <begin position="568"/>
        <end position="584"/>
    </location>
</feature>
<feature type="compositionally biased region" description="Pro residues" evidence="1">
    <location>
        <begin position="857"/>
        <end position="874"/>
    </location>
</feature>
<feature type="region of interest" description="Disordered" evidence="1">
    <location>
        <begin position="433"/>
        <end position="652"/>
    </location>
</feature>
<feature type="transmembrane region" description="Helical" evidence="2">
    <location>
        <begin position="327"/>
        <end position="350"/>
    </location>
</feature>
<dbReference type="OrthoDB" id="10033661at2759"/>
<sequence>MNPIVSESNVYFRKGTRQQGSSYLPHDERLPHSASLLRTPENFHSVRNPVKEAASSYVGGPMLDFLRSQNDRNSPTSSSNSLSRVSSIGELPVGATIPLANLESSGPGSSAKYKDREDSSNSIAEPAARGKPIDYISNHDAGSEGPAVNGPLLLWRGLIWRPVSPEFLNFVLALLFYAIRYPSVFWSSNKAFSLLFSLQMAATGLHCVLLSCAFSILYKLHMMGGVLELHGTDDLLLSLPVTVVLFVLTMFVLVLSCAAVYAHGYHKFVQFVCRSRQKYHISYQEEPAPIGPYTGHIAGLTVLVLQCVTCGPLIWDMSRVYRGSLDYITLITVISTIAHIFAWIALWLIFTVKNKWVFKLRVTVARACVSSSRSIKLVNDVELLQAKPRDERHGDAEAPLLVVGRGRAFVVPQGDHKRSIMSVVHQSQSAQAAGDSNIYWHRPDPPTLSPRPTRTPAAGGSGSNPRKQQAGSPLSESEDDAGDYALLLEEGGIKSGGAGPTKQTRRLSRGPSDARYVDRKQILAYRRQNEEQQQQEHQQEDLGSAGGDEDMMPPLPPPPPGLGGPSHEGNDSKVHDDVAIHRSDSASTTTSSTATNHQPDQSTSSTNTATNQSEPDGRNRCGSDDDLTQLPADPSNFPSYPRPLRAQSLGGGGAALYADSTVVIRRQRALTRDLQPPVDPIYGSRSHTSFKEETLYGTRGGVESIKEEEDDKDEMCSADLVARAQNAANSQQYGNSSSGSVGYHTASNSSGSSSPIPPPSSAPGLATPPPPMAPLYPSHGTYGHSGRSPHHSIYGQTTAQPHSLYGQTSMHHNIYGRTAQNKLPQAPQIPLPPIPQGSIPGNLRYGANPNSCDDGHFPPPPLSSPSPLSPPPGDLYPTSSLANSRFAGGGMGGGGGRAVVVGRSSSLRFTPGTPPRHFTNSLPHVLPRNSHYNTGV</sequence>
<feature type="compositionally biased region" description="Low complexity" evidence="1">
    <location>
        <begin position="728"/>
        <end position="754"/>
    </location>
</feature>
<protein>
    <submittedName>
        <fullName evidence="4">Uncharacterized protein LOC108667916</fullName>
    </submittedName>
</protein>
<feature type="region of interest" description="Disordered" evidence="1">
    <location>
        <begin position="692"/>
        <end position="714"/>
    </location>
</feature>
<dbReference type="AlphaFoldDB" id="A0A8B7NA97"/>
<gene>
    <name evidence="4" type="primary">LOC108667916</name>
</gene>
<dbReference type="RefSeq" id="XP_018010505.2">
    <property type="nucleotide sequence ID" value="XM_018155016.2"/>
</dbReference>
<feature type="compositionally biased region" description="Low complexity" evidence="1">
    <location>
        <begin position="585"/>
        <end position="613"/>
    </location>
</feature>
<feature type="compositionally biased region" description="Pro residues" evidence="1">
    <location>
        <begin position="755"/>
        <end position="774"/>
    </location>
</feature>
<dbReference type="PANTHER" id="PTHR21579:SF20">
    <property type="entry name" value="PROTEIN TINCAR"/>
    <property type="match status" value="1"/>
</dbReference>
<dbReference type="GeneID" id="108667916"/>
<keyword evidence="2" id="KW-0472">Membrane</keyword>
<keyword evidence="2" id="KW-0812">Transmembrane</keyword>
<evidence type="ECO:0000256" key="1">
    <source>
        <dbReference type="SAM" id="MobiDB-lite"/>
    </source>
</evidence>
<feature type="region of interest" description="Disordered" evidence="1">
    <location>
        <begin position="824"/>
        <end position="889"/>
    </location>
</feature>
<feature type="region of interest" description="Disordered" evidence="1">
    <location>
        <begin position="728"/>
        <end position="796"/>
    </location>
</feature>
<dbReference type="Proteomes" id="UP000694843">
    <property type="component" value="Unplaced"/>
</dbReference>
<feature type="transmembrane region" description="Helical" evidence="2">
    <location>
        <begin position="191"/>
        <end position="218"/>
    </location>
</feature>
<keyword evidence="2" id="KW-1133">Transmembrane helix</keyword>
<accession>A0A8B7NA97</accession>
<dbReference type="PANTHER" id="PTHR21579">
    <property type="entry name" value="PROTEIN TINCAR"/>
    <property type="match status" value="1"/>
</dbReference>
<feature type="transmembrane region" description="Helical" evidence="2">
    <location>
        <begin position="158"/>
        <end position="179"/>
    </location>
</feature>
<reference evidence="4" key="1">
    <citation type="submission" date="2025-08" db="UniProtKB">
        <authorList>
            <consortium name="RefSeq"/>
        </authorList>
    </citation>
    <scope>IDENTIFICATION</scope>
    <source>
        <tissue evidence="4">Whole organism</tissue>
    </source>
</reference>
<evidence type="ECO:0000256" key="2">
    <source>
        <dbReference type="SAM" id="Phobius"/>
    </source>
</evidence>
<feature type="region of interest" description="Disordered" evidence="1">
    <location>
        <begin position="908"/>
        <end position="936"/>
    </location>
</feature>
<name>A0A8B7NA97_HYAAZ</name>
<feature type="region of interest" description="Disordered" evidence="1">
    <location>
        <begin position="64"/>
        <end position="85"/>
    </location>
</feature>
<feature type="transmembrane region" description="Helical" evidence="2">
    <location>
        <begin position="239"/>
        <end position="262"/>
    </location>
</feature>
<feature type="compositionally biased region" description="Pro residues" evidence="1">
    <location>
        <begin position="553"/>
        <end position="562"/>
    </location>
</feature>
<organism evidence="3 4">
    <name type="scientific">Hyalella azteca</name>
    <name type="common">Amphipod</name>
    <dbReference type="NCBI Taxonomy" id="294128"/>
    <lineage>
        <taxon>Eukaryota</taxon>
        <taxon>Metazoa</taxon>
        <taxon>Ecdysozoa</taxon>
        <taxon>Arthropoda</taxon>
        <taxon>Crustacea</taxon>
        <taxon>Multicrustacea</taxon>
        <taxon>Malacostraca</taxon>
        <taxon>Eumalacostraca</taxon>
        <taxon>Peracarida</taxon>
        <taxon>Amphipoda</taxon>
        <taxon>Senticaudata</taxon>
        <taxon>Talitrida</taxon>
        <taxon>Talitroidea</taxon>
        <taxon>Hyalellidae</taxon>
        <taxon>Hyalella</taxon>
    </lineage>
</organism>
<feature type="transmembrane region" description="Helical" evidence="2">
    <location>
        <begin position="293"/>
        <end position="315"/>
    </location>
</feature>
<feature type="compositionally biased region" description="Low complexity" evidence="1">
    <location>
        <begin position="74"/>
        <end position="85"/>
    </location>
</feature>
<proteinExistence type="predicted"/>
<keyword evidence="3" id="KW-1185">Reference proteome</keyword>
<dbReference type="KEGG" id="hazt:108667916"/>
<evidence type="ECO:0000313" key="4">
    <source>
        <dbReference type="RefSeq" id="XP_018010505.2"/>
    </source>
</evidence>
<feature type="region of interest" description="Disordered" evidence="1">
    <location>
        <begin position="99"/>
        <end position="125"/>
    </location>
</feature>
<evidence type="ECO:0000313" key="3">
    <source>
        <dbReference type="Proteomes" id="UP000694843"/>
    </source>
</evidence>
<dbReference type="InterPro" id="IPR053291">
    <property type="entry name" value="Ommatidial_diff-associated"/>
</dbReference>
<feature type="compositionally biased region" description="Polar residues" evidence="1">
    <location>
        <begin position="463"/>
        <end position="475"/>
    </location>
</feature>